<dbReference type="PANTHER" id="PTHR32063">
    <property type="match status" value="1"/>
</dbReference>
<feature type="transmembrane region" description="Helical" evidence="2">
    <location>
        <begin position="877"/>
        <end position="897"/>
    </location>
</feature>
<dbReference type="EMBL" id="JACHGT010000002">
    <property type="protein sequence ID" value="MBB6033297.1"/>
    <property type="molecule type" value="Genomic_DNA"/>
</dbReference>
<feature type="region of interest" description="Disordered" evidence="1">
    <location>
        <begin position="1011"/>
        <end position="1041"/>
    </location>
</feature>
<feature type="transmembrane region" description="Helical" evidence="2">
    <location>
        <begin position="434"/>
        <end position="459"/>
    </location>
</feature>
<reference evidence="3 4" key="1">
    <citation type="submission" date="2020-08" db="EMBL/GenBank/DDBJ databases">
        <title>Genomic Encyclopedia of Type Strains, Phase IV (KMG-IV): sequencing the most valuable type-strain genomes for metagenomic binning, comparative biology and taxonomic classification.</title>
        <authorList>
            <person name="Goeker M."/>
        </authorList>
    </citation>
    <scope>NUCLEOTIDE SEQUENCE [LARGE SCALE GENOMIC DNA]</scope>
    <source>
        <strain evidence="3 4">YIM 65646</strain>
    </source>
</reference>
<dbReference type="PANTHER" id="PTHR32063:SF0">
    <property type="entry name" value="SWARMING MOTILITY PROTEIN SWRC"/>
    <property type="match status" value="1"/>
</dbReference>
<dbReference type="RefSeq" id="WP_184786173.1">
    <property type="nucleotide sequence ID" value="NZ_BONT01000024.1"/>
</dbReference>
<keyword evidence="2" id="KW-0812">Transmembrane</keyword>
<gene>
    <name evidence="3" type="ORF">HNR73_001144</name>
</gene>
<feature type="transmembrane region" description="Helical" evidence="2">
    <location>
        <begin position="983"/>
        <end position="1007"/>
    </location>
</feature>
<dbReference type="SUPFAM" id="SSF82714">
    <property type="entry name" value="Multidrug efflux transporter AcrB TolC docking domain, DN and DC subdomains"/>
    <property type="match status" value="2"/>
</dbReference>
<keyword evidence="2" id="KW-1133">Transmembrane helix</keyword>
<evidence type="ECO:0000256" key="1">
    <source>
        <dbReference type="SAM" id="MobiDB-lite"/>
    </source>
</evidence>
<feature type="transmembrane region" description="Helical" evidence="2">
    <location>
        <begin position="903"/>
        <end position="927"/>
    </location>
</feature>
<name>A0A841FJG8_9ACTN</name>
<dbReference type="Gene3D" id="3.30.70.1320">
    <property type="entry name" value="Multidrug efflux transporter AcrB pore domain like"/>
    <property type="match status" value="1"/>
</dbReference>
<proteinExistence type="predicted"/>
<dbReference type="Gene3D" id="1.20.1640.10">
    <property type="entry name" value="Multidrug efflux transporter AcrB transmembrane domain"/>
    <property type="match status" value="2"/>
</dbReference>
<protein>
    <submittedName>
        <fullName evidence="3">HAE1 family hydrophobic/amphiphilic exporter-1</fullName>
    </submittedName>
</protein>
<dbReference type="Pfam" id="PF00873">
    <property type="entry name" value="ACR_tran"/>
    <property type="match status" value="1"/>
</dbReference>
<dbReference type="Gene3D" id="3.30.70.1440">
    <property type="entry name" value="Multidrug efflux transporter AcrB pore domain"/>
    <property type="match status" value="1"/>
</dbReference>
<organism evidence="3 4">
    <name type="scientific">Phytomonospora endophytica</name>
    <dbReference type="NCBI Taxonomy" id="714109"/>
    <lineage>
        <taxon>Bacteria</taxon>
        <taxon>Bacillati</taxon>
        <taxon>Actinomycetota</taxon>
        <taxon>Actinomycetes</taxon>
        <taxon>Micromonosporales</taxon>
        <taxon>Micromonosporaceae</taxon>
        <taxon>Phytomonospora</taxon>
    </lineage>
</organism>
<feature type="transmembrane region" description="Helical" evidence="2">
    <location>
        <begin position="952"/>
        <end position="977"/>
    </location>
</feature>
<dbReference type="Proteomes" id="UP000548476">
    <property type="component" value="Unassembled WGS sequence"/>
</dbReference>
<feature type="transmembrane region" description="Helical" evidence="2">
    <location>
        <begin position="465"/>
        <end position="492"/>
    </location>
</feature>
<comment type="caution">
    <text evidence="3">The sequence shown here is derived from an EMBL/GenBank/DDBJ whole genome shotgun (WGS) entry which is preliminary data.</text>
</comment>
<dbReference type="SUPFAM" id="SSF82866">
    <property type="entry name" value="Multidrug efflux transporter AcrB transmembrane domain"/>
    <property type="match status" value="2"/>
</dbReference>
<sequence>MSFLARWSLANRGLVALVTLVVAGFGAFAVPSLKQQLLPQMSFPMVSVSAVYVGAAPEVVERQVTVPLEDALRGVDGVTEITSTSSESSSSVLVAFEFGVDLDEAQADVDKALASVGLPDDVEPRSLVGSTEDLPVVQLAVSSGEDQQLLAERLERQVVPELAAIDGVKEATVSGARERVVTITPDAGKLASKGLTATSIADAIRAAGTPFPAGSVSEGEGSLTVQVGAAFDAVEDLEDLYLTPPVAPQGTEPPAPVRLGDVAEVALETTEATSLTRTDGQPSLGLSITMSPDGNAVDISHDVRDALPELASGLGSGATMTVVSDQAPAIEESIADTTTEGLLGLAMAVLIILVFLFSVRSTLVTAVSIPLSVLIALIALWTQNYTLNLLTLGGLTIAIGRVVDDSIVVLENIGRHLAYGEPRRQAILNAVREVAGAVTSSTLTTVAVFLPIAFVGGLVGQLFGAFSFTVTIALLASLLVSLTAVPVLAYWFMKTPKNADREAAERKERNSLLQRAYVPVLRFATKHRLTTVALALVILVGTLSLVPQLETSFIDNAGQRTVSVTQTLPPGTSLETADGKAKEVESVIAGIDDVEMYQVTVGGAGGLAALFGGGGGSSKVSYSLTLDEDGDTDAVEQTLRDTLGARADLGEIAIGEAGGFGGDSLEVRVTADDPAVLKEASSIVEDAMARTPGVTEVTSSIAETVPRVQVTVDREAAAQRGLSEVMIGQLVTQAMRGTTVTQLSFDQTTADVILKSGDDAPASIADLKKLVLVPGVKLSDVAEVARVDGPVSVARADGERSATVTGTNTGESLGTATAELTKRLDGVTMPAGASYEIGGASQDQSEAFGNLGLAAVAAIALVFMILVATFRSLIQPLILLVSIPFAATGAIGLLLATGTPLGLAAGIGLLMLIGIVVTNAIVLLDLINQYRRDGMPLFEAVIEGGRNRLRPILMTALATIFALTPMALGLTGGGGFISKPLAMVVIGGLVSSTLLTLVLVPTLYTMVERRKERRRERREAKRTGRALEETSTNEAEPVAVG</sequence>
<feature type="transmembrane region" description="Helical" evidence="2">
    <location>
        <begin position="366"/>
        <end position="383"/>
    </location>
</feature>
<dbReference type="SUPFAM" id="SSF82693">
    <property type="entry name" value="Multidrug efflux transporter AcrB pore domain, PN1, PN2, PC1 and PC2 subdomains"/>
    <property type="match status" value="2"/>
</dbReference>
<feature type="compositionally biased region" description="Basic and acidic residues" evidence="1">
    <location>
        <begin position="1017"/>
        <end position="1028"/>
    </location>
</feature>
<evidence type="ECO:0000256" key="2">
    <source>
        <dbReference type="SAM" id="Phobius"/>
    </source>
</evidence>
<dbReference type="InterPro" id="IPR001036">
    <property type="entry name" value="Acrflvin-R"/>
</dbReference>
<dbReference type="AlphaFoldDB" id="A0A841FJG8"/>
<dbReference type="Gene3D" id="3.30.2090.10">
    <property type="entry name" value="Multidrug efflux transporter AcrB TolC docking domain, DN and DC subdomains"/>
    <property type="match status" value="2"/>
</dbReference>
<evidence type="ECO:0000313" key="3">
    <source>
        <dbReference type="EMBL" id="MBB6033297.1"/>
    </source>
</evidence>
<dbReference type="GO" id="GO:0042910">
    <property type="term" value="F:xenobiotic transmembrane transporter activity"/>
    <property type="evidence" value="ECO:0007669"/>
    <property type="project" value="TreeGrafter"/>
</dbReference>
<evidence type="ECO:0000313" key="4">
    <source>
        <dbReference type="Proteomes" id="UP000548476"/>
    </source>
</evidence>
<keyword evidence="2" id="KW-0472">Membrane</keyword>
<accession>A0A841FJG8</accession>
<feature type="transmembrane region" description="Helical" evidence="2">
    <location>
        <begin position="529"/>
        <end position="546"/>
    </location>
</feature>
<dbReference type="InterPro" id="IPR027463">
    <property type="entry name" value="AcrB_DN_DC_subdom"/>
</dbReference>
<feature type="transmembrane region" description="Helical" evidence="2">
    <location>
        <begin position="851"/>
        <end position="870"/>
    </location>
</feature>
<keyword evidence="4" id="KW-1185">Reference proteome</keyword>
<dbReference type="Gene3D" id="3.30.70.1430">
    <property type="entry name" value="Multidrug efflux transporter AcrB pore domain"/>
    <property type="match status" value="2"/>
</dbReference>
<dbReference type="GO" id="GO:0005886">
    <property type="term" value="C:plasma membrane"/>
    <property type="evidence" value="ECO:0007669"/>
    <property type="project" value="TreeGrafter"/>
</dbReference>
<dbReference type="PRINTS" id="PR00702">
    <property type="entry name" value="ACRIFLAVINRP"/>
</dbReference>